<evidence type="ECO:0000313" key="2">
    <source>
        <dbReference type="Proteomes" id="UP000677016"/>
    </source>
</evidence>
<dbReference type="EMBL" id="JAGSNF010000004">
    <property type="protein sequence ID" value="MBR7742725.1"/>
    <property type="molecule type" value="Genomic_DNA"/>
</dbReference>
<comment type="caution">
    <text evidence="1">The sequence shown here is derived from an EMBL/GenBank/DDBJ whole genome shotgun (WGS) entry which is preliminary data.</text>
</comment>
<dbReference type="Proteomes" id="UP000677016">
    <property type="component" value="Unassembled WGS sequence"/>
</dbReference>
<dbReference type="Gene3D" id="1.20.120.450">
    <property type="entry name" value="dinb family like domain"/>
    <property type="match status" value="1"/>
</dbReference>
<protein>
    <submittedName>
        <fullName evidence="1">DUF664 domain-containing protein</fullName>
    </submittedName>
</protein>
<keyword evidence="2" id="KW-1185">Reference proteome</keyword>
<evidence type="ECO:0000313" key="1">
    <source>
        <dbReference type="EMBL" id="MBR7742725.1"/>
    </source>
</evidence>
<name>A0A941D8D7_9MICO</name>
<dbReference type="RefSeq" id="WP_211601873.1">
    <property type="nucleotide sequence ID" value="NZ_JAGSNF010000004.1"/>
</dbReference>
<dbReference type="InterPro" id="IPR034660">
    <property type="entry name" value="DinB/YfiT-like"/>
</dbReference>
<proteinExistence type="predicted"/>
<dbReference type="InterPro" id="IPR007061">
    <property type="entry name" value="MST-like"/>
</dbReference>
<dbReference type="AlphaFoldDB" id="A0A941D8D7"/>
<dbReference type="Pfam" id="PF04978">
    <property type="entry name" value="MST"/>
    <property type="match status" value="1"/>
</dbReference>
<dbReference type="SUPFAM" id="SSF109854">
    <property type="entry name" value="DinB/YfiT-like putative metalloenzymes"/>
    <property type="match status" value="1"/>
</dbReference>
<organism evidence="1 2">
    <name type="scientific">Phycicoccus avicenniae</name>
    <dbReference type="NCBI Taxonomy" id="2828860"/>
    <lineage>
        <taxon>Bacteria</taxon>
        <taxon>Bacillati</taxon>
        <taxon>Actinomycetota</taxon>
        <taxon>Actinomycetes</taxon>
        <taxon>Micrococcales</taxon>
        <taxon>Intrasporangiaceae</taxon>
        <taxon>Phycicoccus</taxon>
    </lineage>
</organism>
<sequence>MTDATETDDRLPQPEDGDERSLALGWLDYYRDAVRAKCAGLSPEDLAARSAPPSVLSLLGLVRHLAEMENAYGAWPLSTGTPFAWVWGEYADDHEDDVDCGPQDVEVSFRVWRERCAATDAALADVPDLAAVAPANGRSVRWNLAKLAGEYARHCGHADLLRERIDGATGE</sequence>
<gene>
    <name evidence="1" type="ORF">KC207_05405</name>
</gene>
<reference evidence="1" key="1">
    <citation type="submission" date="2021-04" db="EMBL/GenBank/DDBJ databases">
        <title>Phycicoccus avicenniae sp. nov., a novel endophytic actinomycetes isolated from branch of Avicennia mariana.</title>
        <authorList>
            <person name="Tuo L."/>
        </authorList>
    </citation>
    <scope>NUCLEOTIDE SEQUENCE</scope>
    <source>
        <strain evidence="1">BSK3Z-2</strain>
    </source>
</reference>
<accession>A0A941D8D7</accession>